<evidence type="ECO:0000256" key="4">
    <source>
        <dbReference type="ARBA" id="ARBA00006558"/>
    </source>
</evidence>
<feature type="domain" description="Phthiocerol/phthiodiolone dimycocerosyl transferase C-terminal" evidence="12">
    <location>
        <begin position="194"/>
        <end position="383"/>
    </location>
</feature>
<proteinExistence type="inferred from homology"/>
<comment type="similarity">
    <text evidence="4">Belongs to the acyltransferase PapA5 family.</text>
</comment>
<evidence type="ECO:0000256" key="7">
    <source>
        <dbReference type="ARBA" id="ARBA00022679"/>
    </source>
</evidence>
<dbReference type="SUPFAM" id="SSF52777">
    <property type="entry name" value="CoA-dependent acyltransferases"/>
    <property type="match status" value="2"/>
</dbReference>
<dbReference type="Proteomes" id="UP000199532">
    <property type="component" value="Unassembled WGS sequence"/>
</dbReference>
<comment type="catalytic activity">
    <reaction evidence="1">
        <text>2 a mycocerosyl-[mycocerosic acid synthase] + a phthiocerol = a dimycocerosyl phthiocerol + 2 holo-[mycocerosic acid synthase].</text>
        <dbReference type="EC" id="2.3.1.282"/>
    </reaction>
</comment>
<evidence type="ECO:0000313" key="14">
    <source>
        <dbReference type="Proteomes" id="UP000199532"/>
    </source>
</evidence>
<sequence>MKIIKNRPLGTNEKVFWVLDQTTTTHFAVVAEIDGNATEYAWRNALGIVQKRHSNLSVKISGSVYATAHFESVEDCQIPFRIIYTKRGEDWNSILEEELRMPFDHTIAPLARAVLIQQSGKSIFIFLSNHSIGDGMSAALLVRDVLTVLSGKTIENLSLLPALDELAGVSINKPLNLPTGDFDQTKNHLMERAKVKIQRRKLSASLTDKLIKRSKYENTTVHGALSAALVLALKQTDPAFQQEPVRILHPLSARTSLGIGDNYGLLINIVTLPYAPKPEEKFWEFAKNIREGISSTQNAEWINGDISATSALFNNDLEIQIVSQALRQGTQHEILLTNLGQISFESDFGELELKALWGPMVLTAHETAQTVGVATFNGELTLTLTGVTLTDGLLDATEKILDQVCRETGDVLIEEIRKPNAIATV</sequence>
<dbReference type="STRING" id="408657.SAMN04487995_5461"/>
<protein>
    <recommendedName>
        <fullName evidence="6">Phthiocerol/phthiodiolone dimycocerosyl transferase</fullName>
        <ecNumber evidence="5">2.3.1.282</ecNumber>
    </recommendedName>
    <alternativeName>
        <fullName evidence="11">Acyltransferase PapA5</fullName>
    </alternativeName>
    <alternativeName>
        <fullName evidence="9">Phthiocerol/phthiodiolone O-acyltransferase</fullName>
    </alternativeName>
    <alternativeName>
        <fullName evidence="10">Polyketide synthase-associated protein A5</fullName>
    </alternativeName>
</protein>
<dbReference type="InterPro" id="IPR031641">
    <property type="entry name" value="PapA_C"/>
</dbReference>
<dbReference type="EC" id="2.3.1.282" evidence="5"/>
<evidence type="ECO:0000256" key="8">
    <source>
        <dbReference type="ARBA" id="ARBA00023315"/>
    </source>
</evidence>
<dbReference type="GO" id="GO:0016746">
    <property type="term" value="F:acyltransferase activity"/>
    <property type="evidence" value="ECO:0007669"/>
    <property type="project" value="UniProtKB-KW"/>
</dbReference>
<dbReference type="RefSeq" id="WP_090340886.1">
    <property type="nucleotide sequence ID" value="NZ_FNXY01000010.1"/>
</dbReference>
<evidence type="ECO:0000259" key="12">
    <source>
        <dbReference type="Pfam" id="PF16911"/>
    </source>
</evidence>
<dbReference type="EMBL" id="FNXY01000010">
    <property type="protein sequence ID" value="SEJ61118.1"/>
    <property type="molecule type" value="Genomic_DNA"/>
</dbReference>
<evidence type="ECO:0000256" key="11">
    <source>
        <dbReference type="ARBA" id="ARBA00033407"/>
    </source>
</evidence>
<dbReference type="InterPro" id="IPR052058">
    <property type="entry name" value="Alcohol_O-acetyltransferase"/>
</dbReference>
<evidence type="ECO:0000256" key="6">
    <source>
        <dbReference type="ARBA" id="ARBA00013449"/>
    </source>
</evidence>
<accession>A0A1H7A6R7</accession>
<dbReference type="Pfam" id="PF16911">
    <property type="entry name" value="PapA_C"/>
    <property type="match status" value="1"/>
</dbReference>
<gene>
    <name evidence="13" type="ORF">SAMN04487995_5461</name>
</gene>
<dbReference type="AlphaFoldDB" id="A0A1H7A6R7"/>
<dbReference type="OrthoDB" id="863140at2"/>
<dbReference type="Gene3D" id="3.30.559.30">
    <property type="entry name" value="Nonribosomal peptide synthetase, condensation domain"/>
    <property type="match status" value="1"/>
</dbReference>
<evidence type="ECO:0000256" key="2">
    <source>
        <dbReference type="ARBA" id="ARBA00000625"/>
    </source>
</evidence>
<keyword evidence="8" id="KW-0012">Acyltransferase</keyword>
<dbReference type="PANTHER" id="PTHR28037">
    <property type="entry name" value="ALCOHOL O-ACETYLTRANSFERASE 1-RELATED"/>
    <property type="match status" value="1"/>
</dbReference>
<evidence type="ECO:0000256" key="5">
    <source>
        <dbReference type="ARBA" id="ARBA00012866"/>
    </source>
</evidence>
<keyword evidence="14" id="KW-1185">Reference proteome</keyword>
<evidence type="ECO:0000313" key="13">
    <source>
        <dbReference type="EMBL" id="SEJ61118.1"/>
    </source>
</evidence>
<comment type="catalytic activity">
    <reaction evidence="3">
        <text>2 a mycocerosyl-[mycocerosic acid synthase] + a phthiodiolone = a dimycocerosyl phthiodiolone + 2 holo-[mycocerosic acid synthase].</text>
        <dbReference type="EC" id="2.3.1.282"/>
    </reaction>
</comment>
<evidence type="ECO:0000256" key="1">
    <source>
        <dbReference type="ARBA" id="ARBA00000026"/>
    </source>
</evidence>
<evidence type="ECO:0000256" key="10">
    <source>
        <dbReference type="ARBA" id="ARBA00032317"/>
    </source>
</evidence>
<dbReference type="InterPro" id="IPR023213">
    <property type="entry name" value="CAT-like_dom_sf"/>
</dbReference>
<organism evidence="13 14">
    <name type="scientific">Dyadobacter koreensis</name>
    <dbReference type="NCBI Taxonomy" id="408657"/>
    <lineage>
        <taxon>Bacteria</taxon>
        <taxon>Pseudomonadati</taxon>
        <taxon>Bacteroidota</taxon>
        <taxon>Cytophagia</taxon>
        <taxon>Cytophagales</taxon>
        <taxon>Spirosomataceae</taxon>
        <taxon>Dyadobacter</taxon>
    </lineage>
</organism>
<evidence type="ECO:0000256" key="9">
    <source>
        <dbReference type="ARBA" id="ARBA00030465"/>
    </source>
</evidence>
<dbReference type="PANTHER" id="PTHR28037:SF1">
    <property type="entry name" value="ALCOHOL O-ACETYLTRANSFERASE 1-RELATED"/>
    <property type="match status" value="1"/>
</dbReference>
<keyword evidence="7" id="KW-0808">Transferase</keyword>
<name>A0A1H7A6R7_9BACT</name>
<reference evidence="13 14" key="1">
    <citation type="submission" date="2016-10" db="EMBL/GenBank/DDBJ databases">
        <authorList>
            <person name="de Groot N.N."/>
        </authorList>
    </citation>
    <scope>NUCLEOTIDE SEQUENCE [LARGE SCALE GENOMIC DNA]</scope>
    <source>
        <strain evidence="13 14">DSM 19938</strain>
    </source>
</reference>
<dbReference type="Gene3D" id="3.30.559.10">
    <property type="entry name" value="Chloramphenicol acetyltransferase-like domain"/>
    <property type="match status" value="1"/>
</dbReference>
<evidence type="ECO:0000256" key="3">
    <source>
        <dbReference type="ARBA" id="ARBA00001907"/>
    </source>
</evidence>
<comment type="catalytic activity">
    <reaction evidence="2">
        <text>2 a mycocerosyl-[mycocerosic acid synthase] + a phenolphthiocerol = a dimycocerosyl phenolphthiocerol + 2 holo-[mycocerosic acid synthase].</text>
        <dbReference type="EC" id="2.3.1.282"/>
    </reaction>
</comment>